<name>A0A9X0UJV8_VIBME</name>
<keyword evidence="3" id="KW-1185">Reference proteome</keyword>
<keyword evidence="1" id="KW-0732">Signal</keyword>
<accession>A0A9X0UJV8</accession>
<sequence>MKQLTTLAALFTLLAIQACSSPPPEQSAVTPSSEPIPATLDNPASVKMQTFILRGEVVLGPDVSSLTPCDSNNQYWLDLSPELKQQARAVAHQPYQALYGEVIGYLTPPSQTGFNGDYTARFVVQQINQLSAENPQRCQHPSRPTRAFGTEPFWSIQFTPQGLEFQPLGGDKQHFMIENSQLSTQQRHYQFPEGQLSLVRAVCSDNMSDTLYSWRSTLTLSATTYQGCATLSNVDTTQTWASTYFASASDQRGFGVTLELNADHSAITRYRYLSGERELVEKGYWQQLNPKQVQVVMTHHQQQYLLSERIYTRDGFQLHADKEKIGHQVYPISEGGLTLFQAKSITDEQATFHRPTLNDHPQSIPSRGDYDEQVDQAIKRYFALHKTDPSHVHYRWLKYDLNGNQTPELLVQLDWCQQDQCTLLIFEQKAGEWRFNSRINQVATPFQLGKLAHHGWQDLILPIRRDQQTQHYQLAYNGISYPVTTRDAQPAQTTQISGVTLFADGLEPKSGVKL</sequence>
<dbReference type="RefSeq" id="WP_187026860.1">
    <property type="nucleotide sequence ID" value="NZ_JACRUP010000013.1"/>
</dbReference>
<dbReference type="PROSITE" id="PS51257">
    <property type="entry name" value="PROKAR_LIPOPROTEIN"/>
    <property type="match status" value="1"/>
</dbReference>
<comment type="caution">
    <text evidence="2">The sequence shown here is derived from an EMBL/GenBank/DDBJ whole genome shotgun (WGS) entry which is preliminary data.</text>
</comment>
<gene>
    <name evidence="2" type="ORF">H8Q88_16085</name>
</gene>
<feature type="signal peptide" evidence="1">
    <location>
        <begin position="1"/>
        <end position="20"/>
    </location>
</feature>
<evidence type="ECO:0000313" key="2">
    <source>
        <dbReference type="EMBL" id="MBC5852424.1"/>
    </source>
</evidence>
<protein>
    <recommendedName>
        <fullName evidence="4">Lipoprotein</fullName>
    </recommendedName>
</protein>
<dbReference type="EMBL" id="JACRUP010000013">
    <property type="protein sequence ID" value="MBC5852424.1"/>
    <property type="molecule type" value="Genomic_DNA"/>
</dbReference>
<feature type="chain" id="PRO_5040837933" description="Lipoprotein" evidence="1">
    <location>
        <begin position="21"/>
        <end position="514"/>
    </location>
</feature>
<proteinExistence type="predicted"/>
<dbReference type="AlphaFoldDB" id="A0A9X0UJV8"/>
<dbReference type="InterPro" id="IPR038139">
    <property type="entry name" value="NlpE_C_sf"/>
</dbReference>
<reference evidence="2" key="1">
    <citation type="submission" date="2020-08" db="EMBL/GenBank/DDBJ databases">
        <title>Genome Sequencing and Pan-Genome Analysis of Migratory bird Vibrio Strains, Inner Mongolia.</title>
        <authorList>
            <person name="Zheng L."/>
        </authorList>
    </citation>
    <scope>NUCLEOTIDE SEQUENCE</scope>
    <source>
        <strain evidence="2">M13F</strain>
    </source>
</reference>
<evidence type="ECO:0008006" key="4">
    <source>
        <dbReference type="Google" id="ProtNLM"/>
    </source>
</evidence>
<dbReference type="Proteomes" id="UP000615796">
    <property type="component" value="Unassembled WGS sequence"/>
</dbReference>
<evidence type="ECO:0000313" key="3">
    <source>
        <dbReference type="Proteomes" id="UP000615796"/>
    </source>
</evidence>
<dbReference type="Gene3D" id="2.40.50.540">
    <property type="match status" value="1"/>
</dbReference>
<organism evidence="2 3">
    <name type="scientific">Vibrio metschnikovii</name>
    <dbReference type="NCBI Taxonomy" id="28172"/>
    <lineage>
        <taxon>Bacteria</taxon>
        <taxon>Pseudomonadati</taxon>
        <taxon>Pseudomonadota</taxon>
        <taxon>Gammaproteobacteria</taxon>
        <taxon>Vibrionales</taxon>
        <taxon>Vibrionaceae</taxon>
        <taxon>Vibrio</taxon>
    </lineage>
</organism>
<evidence type="ECO:0000256" key="1">
    <source>
        <dbReference type="SAM" id="SignalP"/>
    </source>
</evidence>